<comment type="similarity">
    <text evidence="3 12">Belongs to the cysteine synthase/cystathionine beta-synthase family.</text>
</comment>
<dbReference type="PROSITE" id="PS00901">
    <property type="entry name" value="CYS_SYNTHASE"/>
    <property type="match status" value="1"/>
</dbReference>
<dbReference type="Gene3D" id="3.40.50.1100">
    <property type="match status" value="2"/>
</dbReference>
<feature type="domain" description="Tryptophan synthase beta chain-like PALP" evidence="13">
    <location>
        <begin position="29"/>
        <end position="316"/>
    </location>
</feature>
<proteinExistence type="inferred from homology"/>
<keyword evidence="15" id="KW-1185">Reference proteome</keyword>
<feature type="modified residue" description="N6-(pyridoxal phosphate)lysine" evidence="11">
    <location>
        <position position="66"/>
    </location>
</feature>
<evidence type="ECO:0000313" key="14">
    <source>
        <dbReference type="EMBL" id="VEI02303.1"/>
    </source>
</evidence>
<name>A0A448NWF0_9ACTN</name>
<comment type="cofactor">
    <cofactor evidence="1 10 12">
        <name>pyridoxal 5'-phosphate</name>
        <dbReference type="ChEBI" id="CHEBI:597326"/>
    </cofactor>
</comment>
<reference evidence="14 15" key="1">
    <citation type="submission" date="2018-12" db="EMBL/GenBank/DDBJ databases">
        <authorList>
            <consortium name="Pathogen Informatics"/>
        </authorList>
    </citation>
    <scope>NUCLEOTIDE SEQUENCE [LARGE SCALE GENOMIC DNA]</scope>
    <source>
        <strain evidence="14 15">NCTC13652</strain>
    </source>
</reference>
<evidence type="ECO:0000256" key="6">
    <source>
        <dbReference type="ARBA" id="ARBA00022898"/>
    </source>
</evidence>
<dbReference type="InterPro" id="IPR001216">
    <property type="entry name" value="P-phosphate_BS"/>
</dbReference>
<dbReference type="STRING" id="1122997.GCA_000425285_02386"/>
<protein>
    <recommendedName>
        <fullName evidence="12">Cysteine synthase</fullName>
        <ecNumber evidence="12">2.5.1.47</ecNumber>
    </recommendedName>
</protein>
<dbReference type="InterPro" id="IPR005856">
    <property type="entry name" value="Cys_synth"/>
</dbReference>
<feature type="binding site" evidence="10">
    <location>
        <position position="288"/>
    </location>
    <ligand>
        <name>pyridoxal 5'-phosphate</name>
        <dbReference type="ChEBI" id="CHEBI:597326"/>
    </ligand>
</feature>
<dbReference type="EC" id="2.5.1.47" evidence="12"/>
<dbReference type="FunFam" id="3.40.50.1100:FF:000067">
    <property type="entry name" value="Cysteine synthase"/>
    <property type="match status" value="1"/>
</dbReference>
<evidence type="ECO:0000256" key="11">
    <source>
        <dbReference type="PIRSR" id="PIRSR605856-51"/>
    </source>
</evidence>
<dbReference type="Proteomes" id="UP000277858">
    <property type="component" value="Chromosome"/>
</dbReference>
<feature type="binding site" evidence="10">
    <location>
        <position position="96"/>
    </location>
    <ligand>
        <name>pyridoxal 5'-phosphate</name>
        <dbReference type="ChEBI" id="CHEBI:597326"/>
    </ligand>
</feature>
<dbReference type="GO" id="GO:0005737">
    <property type="term" value="C:cytoplasm"/>
    <property type="evidence" value="ECO:0007669"/>
    <property type="project" value="UniProtKB-ARBA"/>
</dbReference>
<evidence type="ECO:0000256" key="12">
    <source>
        <dbReference type="RuleBase" id="RU003985"/>
    </source>
</evidence>
<keyword evidence="6 10" id="KW-0663">Pyridoxal phosphate</keyword>
<gene>
    <name evidence="14" type="primary">cysK1</name>
    <name evidence="14" type="ORF">NCTC13652_00475</name>
</gene>
<dbReference type="NCBIfam" id="TIGR01136">
    <property type="entry name" value="cysKM"/>
    <property type="match status" value="1"/>
</dbReference>
<dbReference type="AlphaFoldDB" id="A0A448NWF0"/>
<evidence type="ECO:0000256" key="10">
    <source>
        <dbReference type="PIRSR" id="PIRSR605856-50"/>
    </source>
</evidence>
<dbReference type="EMBL" id="LR134473">
    <property type="protein sequence ID" value="VEI02303.1"/>
    <property type="molecule type" value="Genomic_DNA"/>
</dbReference>
<dbReference type="PANTHER" id="PTHR10314">
    <property type="entry name" value="CYSTATHIONINE BETA-SYNTHASE"/>
    <property type="match status" value="1"/>
</dbReference>
<evidence type="ECO:0000259" key="13">
    <source>
        <dbReference type="Pfam" id="PF00291"/>
    </source>
</evidence>
<dbReference type="InterPro" id="IPR050214">
    <property type="entry name" value="Cys_Synth/Cystath_Beta-Synth"/>
</dbReference>
<keyword evidence="4 12" id="KW-0028">Amino-acid biosynthesis</keyword>
<evidence type="ECO:0000256" key="8">
    <source>
        <dbReference type="ARBA" id="ARBA00047931"/>
    </source>
</evidence>
<sequence length="332" mass="34710">MNTQTVPEPPGTHYRKGQQETMAKIANDVTELIGGTPLVRINKLFPDAKATILAKLEYFNPASSVKDRIAKSIVDAAEKSGELKPGGTIVEATSGNTGIGLALVGAARGYKVIITLPETMSKERRSLLRLLGAELVLTPGAEGVPGANKRAAEIVAETPGSILAAQFDNPANPAIHHDTTGEEIWEDTDGTVDILVAGIGTGGTISGAGRYLKEKNPQIKAVGAEPAESPVITKGQKAPHKIQGWGPGFVPKNLDKSIVDEILLVPGDEAIELARRAASEEGIITGISGGGALQAAAQLAARPENEGKTIVTVIADTAERYESTDLFKGYLD</sequence>
<dbReference type="GO" id="GO:0006535">
    <property type="term" value="P:cysteine biosynthetic process from serine"/>
    <property type="evidence" value="ECO:0007669"/>
    <property type="project" value="UniProtKB-UniRule"/>
</dbReference>
<dbReference type="InterPro" id="IPR005859">
    <property type="entry name" value="CysK"/>
</dbReference>
<comment type="function">
    <text evidence="9">Catalyzes the conversion of O-acetylserine (OAS) to cysteine through the elimination of acetate and addition of hydrogen sulfide.</text>
</comment>
<evidence type="ECO:0000313" key="15">
    <source>
        <dbReference type="Proteomes" id="UP000277858"/>
    </source>
</evidence>
<evidence type="ECO:0000256" key="4">
    <source>
        <dbReference type="ARBA" id="ARBA00022605"/>
    </source>
</evidence>
<dbReference type="InterPro" id="IPR036052">
    <property type="entry name" value="TrpB-like_PALP_sf"/>
</dbReference>
<dbReference type="Pfam" id="PF00291">
    <property type="entry name" value="PALP"/>
    <property type="match status" value="1"/>
</dbReference>
<evidence type="ECO:0000256" key="9">
    <source>
        <dbReference type="ARBA" id="ARBA00053442"/>
    </source>
</evidence>
<evidence type="ECO:0000256" key="1">
    <source>
        <dbReference type="ARBA" id="ARBA00001933"/>
    </source>
</evidence>
<dbReference type="NCBIfam" id="TIGR01139">
    <property type="entry name" value="cysK"/>
    <property type="match status" value="1"/>
</dbReference>
<dbReference type="GO" id="GO:0004124">
    <property type="term" value="F:cysteine synthase activity"/>
    <property type="evidence" value="ECO:0007669"/>
    <property type="project" value="UniProtKB-UniRule"/>
</dbReference>
<comment type="pathway">
    <text evidence="2">Amino-acid biosynthesis; L-cysteine biosynthesis; L-cysteine from L-serine: step 2/2.</text>
</comment>
<evidence type="ECO:0000256" key="3">
    <source>
        <dbReference type="ARBA" id="ARBA00007103"/>
    </source>
</evidence>
<feature type="binding site" evidence="10">
    <location>
        <begin position="200"/>
        <end position="204"/>
    </location>
    <ligand>
        <name>pyridoxal 5'-phosphate</name>
        <dbReference type="ChEBI" id="CHEBI:597326"/>
    </ligand>
</feature>
<organism evidence="14 15">
    <name type="scientific">Acidipropionibacterium jensenii</name>
    <dbReference type="NCBI Taxonomy" id="1749"/>
    <lineage>
        <taxon>Bacteria</taxon>
        <taxon>Bacillati</taxon>
        <taxon>Actinomycetota</taxon>
        <taxon>Actinomycetes</taxon>
        <taxon>Propionibacteriales</taxon>
        <taxon>Propionibacteriaceae</taxon>
        <taxon>Acidipropionibacterium</taxon>
    </lineage>
</organism>
<keyword evidence="5 12" id="KW-0808">Transferase</keyword>
<comment type="catalytic activity">
    <reaction evidence="8 12">
        <text>O-acetyl-L-serine + hydrogen sulfide = L-cysteine + acetate</text>
        <dbReference type="Rhea" id="RHEA:14829"/>
        <dbReference type="ChEBI" id="CHEBI:29919"/>
        <dbReference type="ChEBI" id="CHEBI:30089"/>
        <dbReference type="ChEBI" id="CHEBI:35235"/>
        <dbReference type="ChEBI" id="CHEBI:58340"/>
        <dbReference type="EC" id="2.5.1.47"/>
    </reaction>
</comment>
<evidence type="ECO:0000256" key="2">
    <source>
        <dbReference type="ARBA" id="ARBA00004962"/>
    </source>
</evidence>
<evidence type="ECO:0000256" key="7">
    <source>
        <dbReference type="ARBA" id="ARBA00023192"/>
    </source>
</evidence>
<dbReference type="InterPro" id="IPR001926">
    <property type="entry name" value="TrpB-like_PALP"/>
</dbReference>
<dbReference type="CDD" id="cd01561">
    <property type="entry name" value="CBS_like"/>
    <property type="match status" value="1"/>
</dbReference>
<dbReference type="SUPFAM" id="SSF53686">
    <property type="entry name" value="Tryptophan synthase beta subunit-like PLP-dependent enzymes"/>
    <property type="match status" value="1"/>
</dbReference>
<accession>A0A448NWF0</accession>
<evidence type="ECO:0000256" key="5">
    <source>
        <dbReference type="ARBA" id="ARBA00022679"/>
    </source>
</evidence>
<keyword evidence="7 12" id="KW-0198">Cysteine biosynthesis</keyword>